<name>A0A166D9N1_9MICO</name>
<gene>
    <name evidence="1" type="ORF">ACH61_00303</name>
</gene>
<dbReference type="InterPro" id="IPR040570">
    <property type="entry name" value="LAL_C2"/>
</dbReference>
<organism evidence="1 2">
    <name type="scientific">Rathayibacter tanaceti</name>
    <dbReference type="NCBI Taxonomy" id="1671680"/>
    <lineage>
        <taxon>Bacteria</taxon>
        <taxon>Bacillati</taxon>
        <taxon>Actinomycetota</taxon>
        <taxon>Actinomycetes</taxon>
        <taxon>Micrococcales</taxon>
        <taxon>Microbacteriaceae</taxon>
        <taxon>Rathayibacter</taxon>
    </lineage>
</organism>
<evidence type="ECO:0000313" key="2">
    <source>
        <dbReference type="Proteomes" id="UP000076717"/>
    </source>
</evidence>
<dbReference type="AlphaFoldDB" id="A0A166D9N1"/>
<dbReference type="Gene3D" id="3.30.470.20">
    <property type="entry name" value="ATP-grasp fold, B domain"/>
    <property type="match status" value="1"/>
</dbReference>
<accession>A0A166D9N1</accession>
<evidence type="ECO:0000313" key="1">
    <source>
        <dbReference type="EMBL" id="KZX22537.1"/>
    </source>
</evidence>
<sequence>MSSLCAPGAAGSASSSSGSIAAVRAYTRNGGDRIVDLVRQATGVDLLDAAVAIRSGQKLEPDTIDTPQAATVRFFMIEPGVIHSISGISAARTSPGVIDLQIHVSPGDRTSEINSSDDRAGLVVAIGATPEEASARADSAAATIQFTTS</sequence>
<comment type="caution">
    <text evidence="1">The sequence shown here is derived from an EMBL/GenBank/DDBJ whole genome shotgun (WGS) entry which is preliminary data.</text>
</comment>
<dbReference type="Proteomes" id="UP000076717">
    <property type="component" value="Unassembled WGS sequence"/>
</dbReference>
<keyword evidence="2" id="KW-1185">Reference proteome</keyword>
<dbReference type="PATRIC" id="fig|1671680.3.peg.323"/>
<dbReference type="Pfam" id="PF18603">
    <property type="entry name" value="LAL_C2"/>
    <property type="match status" value="1"/>
</dbReference>
<proteinExistence type="predicted"/>
<dbReference type="EMBL" id="LIIN01000005">
    <property type="protein sequence ID" value="KZX22537.1"/>
    <property type="molecule type" value="Genomic_DNA"/>
</dbReference>
<reference evidence="1 2" key="1">
    <citation type="submission" date="2015-08" db="EMBL/GenBank/DDBJ databases">
        <title>Draft Genome Sequence of Rathayibacter sp. Strain VKM Ac-2596 Isolated from Leaf Gall Induced by Plant-Parasitic Nematodes.</title>
        <authorList>
            <person name="Vasilenko O.V."/>
            <person name="Starodumova I.P."/>
            <person name="Tarlachkov S.V."/>
            <person name="Dorofeeva L.V."/>
            <person name="Evtushenko L.I."/>
        </authorList>
    </citation>
    <scope>NUCLEOTIDE SEQUENCE [LARGE SCALE GENOMIC DNA]</scope>
    <source>
        <strain evidence="1 2">VKM Ac-2596</strain>
    </source>
</reference>
<protein>
    <submittedName>
        <fullName evidence="1">Uncharacterized protein</fullName>
    </submittedName>
</protein>